<name>A0A9P0GEU0_9CUCU</name>
<proteinExistence type="predicted"/>
<dbReference type="SUPFAM" id="SSF53098">
    <property type="entry name" value="Ribonuclease H-like"/>
    <property type="match status" value="1"/>
</dbReference>
<dbReference type="OrthoDB" id="6729624at2759"/>
<dbReference type="AlphaFoldDB" id="A0A9P0GEU0"/>
<evidence type="ECO:0000313" key="2">
    <source>
        <dbReference type="Proteomes" id="UP001153636"/>
    </source>
</evidence>
<dbReference type="EMBL" id="OV651814">
    <property type="protein sequence ID" value="CAH1106792.1"/>
    <property type="molecule type" value="Genomic_DNA"/>
</dbReference>
<reference evidence="1" key="1">
    <citation type="submission" date="2022-01" db="EMBL/GenBank/DDBJ databases">
        <authorList>
            <person name="King R."/>
        </authorList>
    </citation>
    <scope>NUCLEOTIDE SEQUENCE</scope>
</reference>
<keyword evidence="2" id="KW-1185">Reference proteome</keyword>
<dbReference type="InterPro" id="IPR012337">
    <property type="entry name" value="RNaseH-like_sf"/>
</dbReference>
<organism evidence="1 2">
    <name type="scientific">Psylliodes chrysocephalus</name>
    <dbReference type="NCBI Taxonomy" id="3402493"/>
    <lineage>
        <taxon>Eukaryota</taxon>
        <taxon>Metazoa</taxon>
        <taxon>Ecdysozoa</taxon>
        <taxon>Arthropoda</taxon>
        <taxon>Hexapoda</taxon>
        <taxon>Insecta</taxon>
        <taxon>Pterygota</taxon>
        <taxon>Neoptera</taxon>
        <taxon>Endopterygota</taxon>
        <taxon>Coleoptera</taxon>
        <taxon>Polyphaga</taxon>
        <taxon>Cucujiformia</taxon>
        <taxon>Chrysomeloidea</taxon>
        <taxon>Chrysomelidae</taxon>
        <taxon>Galerucinae</taxon>
        <taxon>Alticini</taxon>
        <taxon>Psylliodes</taxon>
    </lineage>
</organism>
<evidence type="ECO:0008006" key="3">
    <source>
        <dbReference type="Google" id="ProtNLM"/>
    </source>
</evidence>
<dbReference type="SUPFAM" id="SSF56672">
    <property type="entry name" value="DNA/RNA polymerases"/>
    <property type="match status" value="1"/>
</dbReference>
<gene>
    <name evidence="1" type="ORF">PSYICH_LOCUS7045</name>
</gene>
<dbReference type="Proteomes" id="UP001153636">
    <property type="component" value="Chromosome 2"/>
</dbReference>
<evidence type="ECO:0000313" key="1">
    <source>
        <dbReference type="EMBL" id="CAH1106792.1"/>
    </source>
</evidence>
<dbReference type="GO" id="GO:0042575">
    <property type="term" value="C:DNA polymerase complex"/>
    <property type="evidence" value="ECO:0007669"/>
    <property type="project" value="UniProtKB-ARBA"/>
</dbReference>
<dbReference type="PANTHER" id="PTHR31511">
    <property type="entry name" value="PROTEIN CBG23764"/>
    <property type="match status" value="1"/>
</dbReference>
<accession>A0A9P0GEU0</accession>
<sequence>MNSYCPINIGISTYVKLPDFIRNTKSVINIKNNDSYCFLWAVVCALYPANTNTNRSSSYPHFSRVLKYDNIQFPINLKDIPKFEALNKLSINVFIIKGKNEILQLTLSKNEFSPRINLLMIACENNWDSDRNNDDTTNKNIFHFAFIKDLSCLVNRQLGNIKHKKWICDICLNHFMSRFNLEQHLEDCKNVNKTKVVMPKETHKIMKFKNFKNKEPVPFVIYADIESILNDYVDDVQTSNTQIYQKHEAFSVAYYLKSHFENKYQSKFRLYTGHDCLDWFVYELQKIAKDLNEIHNNAEPMNLTVEEEINFLMSTTCHICHKPFLDGDIKVRDHCHYSKRFRGSSHKACNLNYKNSHTVPVLFHNLSGYDSHFIIKALSTKLKENITLLPLNKEKYISFTKYISGTKINFRFLDSFRFMSNSLNELSSYLDDNEKKITKKYFSDDDKFKLVTRKGIFPYEYLNSWEKLKDKYLPKKEDFYSKLTSEGISDKDYEHACNVWNKFNLNNLQEYAELYLQTDVLLLVDVFENFRVMCLKTYELDALHYYTTPGFAFDAMLKITNVDIELLTDINMSLFIQKSIRGGVSQCSNRYAEANNLYMGEKYKPDLPTSYLIYFDVNNLYGTAMCFPLPYGEFQWVSNEDIYRENIFSNNHYDLDEYGYILEVDLHYPRELFNLHQDLPLCPEHLVSPISYSDQPKLLTTLYDKEKYVIHYLALKQAIQLGIVVKKIHRCLKFKQSCWLKPYIDLNTDLRKQSKNEFEKNFFKLMNNAQYGKCIENVRNYKDVKLVTKWLGRYGAKYYISQPNFHSCTIFSENMIIIEMSKLKVTLNKPIFIGTSILDISKTFIYDFHYNYIKKKFNNKAKLMYTDTDSLIYHFSDIDDIYKHIKNDIDKFDTSDYPENNVFNIPRKNNKVLALMKDENKGNIMTHFIGLSKMYALKVMSTSSSSSIQSDDDDVDKETEIEIRKAKGIKKSALKYIRFEDYHKCLFNNSQMEVYQNSIISKKHEVYTISQKKIALSPYDDKRIVSNVYTDTKPWGFNDYYSF</sequence>
<protein>
    <recommendedName>
        <fullName evidence="3">DNA-directed DNA polymerase</fullName>
    </recommendedName>
</protein>
<dbReference type="InterPro" id="IPR043502">
    <property type="entry name" value="DNA/RNA_pol_sf"/>
</dbReference>
<dbReference type="PANTHER" id="PTHR31511:SF12">
    <property type="entry name" value="RHO TERMINATION FACTOR N-TERMINAL DOMAIN-CONTAINING PROTEIN"/>
    <property type="match status" value="1"/>
</dbReference>
<dbReference type="GO" id="GO:0071897">
    <property type="term" value="P:DNA biosynthetic process"/>
    <property type="evidence" value="ECO:0007669"/>
    <property type="project" value="UniProtKB-ARBA"/>
</dbReference>